<sequence>MDTEKTEVKAGSFNQAHEETFEVNQYPAPTEEDWKELPEVSDAVPTSAYLVVLIEFCERFTYYGLSGPFQNYVQYPNPPSYPAEQPGAIGKGHQTATALTTFFTFWCYITPIIGAVIADQFLGKYKTIVYFALIYLVGLLILTLTSIPSAMASGASFPGFIVAIIIIGLGTGGIKSNVSPLVAEQYSAKSAYVKTQTNGKRVIVTPQATYQRLFSLFYFSINVGSLSAIATTEMEKNIGFWPAYLLPTCMFVPCVIVVILGRKKYVQTPPRGSVFVEAGRLFWMSMFKVKGGLEACKPSNLVQNYPHMVSKATWDDVFVDELRRALRACIVFCWFPFYWLCYSQMTNNLVSMASTMLTGNVPNDIMQNIDPIVLIIFIPIMDQIGYPVLRRIGFPLGPITRMSIGFFFASVAMAYSAGIQSMVYNTAPYYDQPTGQNWISAAYIIPAYVFIGLSEIFASITGLEYAYKKAPQSMKSIVMALFLFSNCFASILSFALVPVTYDPKMTWVYTGIAVCAFVCSILMYICHRKNDTFDVEDDAIGRTDEQFAEYQHHNATQEYQIEKSTV</sequence>
<keyword evidence="3 7" id="KW-0813">Transport</keyword>
<dbReference type="Proteomes" id="UP000242146">
    <property type="component" value="Unassembled WGS sequence"/>
</dbReference>
<evidence type="ECO:0000256" key="2">
    <source>
        <dbReference type="ARBA" id="ARBA00005982"/>
    </source>
</evidence>
<accession>A0A1X2GIV9</accession>
<protein>
    <submittedName>
        <fullName evidence="9">PTR2-domain-containing protein</fullName>
    </submittedName>
</protein>
<dbReference type="InterPro" id="IPR000109">
    <property type="entry name" value="POT_fam"/>
</dbReference>
<evidence type="ECO:0000256" key="4">
    <source>
        <dbReference type="ARBA" id="ARBA00022692"/>
    </source>
</evidence>
<dbReference type="GO" id="GO:0071916">
    <property type="term" value="F:dipeptide transmembrane transporter activity"/>
    <property type="evidence" value="ECO:0007669"/>
    <property type="project" value="UniProtKB-ARBA"/>
</dbReference>
<organism evidence="9 10">
    <name type="scientific">Hesseltinella vesiculosa</name>
    <dbReference type="NCBI Taxonomy" id="101127"/>
    <lineage>
        <taxon>Eukaryota</taxon>
        <taxon>Fungi</taxon>
        <taxon>Fungi incertae sedis</taxon>
        <taxon>Mucoromycota</taxon>
        <taxon>Mucoromycotina</taxon>
        <taxon>Mucoromycetes</taxon>
        <taxon>Mucorales</taxon>
        <taxon>Cunninghamellaceae</taxon>
        <taxon>Hesseltinella</taxon>
    </lineage>
</organism>
<feature type="transmembrane region" description="Helical" evidence="8">
    <location>
        <begin position="129"/>
        <end position="151"/>
    </location>
</feature>
<keyword evidence="10" id="KW-1185">Reference proteome</keyword>
<feature type="transmembrane region" description="Helical" evidence="8">
    <location>
        <begin position="507"/>
        <end position="526"/>
    </location>
</feature>
<feature type="transmembrane region" description="Helical" evidence="8">
    <location>
        <begin position="96"/>
        <end position="117"/>
    </location>
</feature>
<feature type="transmembrane region" description="Helical" evidence="8">
    <location>
        <begin position="238"/>
        <end position="261"/>
    </location>
</feature>
<dbReference type="InterPro" id="IPR036259">
    <property type="entry name" value="MFS_trans_sf"/>
</dbReference>
<gene>
    <name evidence="9" type="ORF">DM01DRAFT_1321986</name>
</gene>
<evidence type="ECO:0000313" key="10">
    <source>
        <dbReference type="Proteomes" id="UP000242146"/>
    </source>
</evidence>
<dbReference type="Pfam" id="PF00854">
    <property type="entry name" value="PTR2"/>
    <property type="match status" value="1"/>
</dbReference>
<comment type="similarity">
    <text evidence="2 7">Belongs to the major facilitator superfamily. Proton-dependent oligopeptide transporter (POT/PTR) (TC 2.A.17) family.</text>
</comment>
<reference evidence="9 10" key="1">
    <citation type="submission" date="2016-07" db="EMBL/GenBank/DDBJ databases">
        <title>Pervasive Adenine N6-methylation of Active Genes in Fungi.</title>
        <authorList>
            <consortium name="DOE Joint Genome Institute"/>
            <person name="Mondo S.J."/>
            <person name="Dannebaum R.O."/>
            <person name="Kuo R.C."/>
            <person name="Labutti K."/>
            <person name="Haridas S."/>
            <person name="Kuo A."/>
            <person name="Salamov A."/>
            <person name="Ahrendt S.R."/>
            <person name="Lipzen A."/>
            <person name="Sullivan W."/>
            <person name="Andreopoulos W.B."/>
            <person name="Clum A."/>
            <person name="Lindquist E."/>
            <person name="Daum C."/>
            <person name="Ramamoorthy G.K."/>
            <person name="Gryganskyi A."/>
            <person name="Culley D."/>
            <person name="Magnuson J.K."/>
            <person name="James T.Y."/>
            <person name="O'Malley M.A."/>
            <person name="Stajich J.E."/>
            <person name="Spatafora J.W."/>
            <person name="Visel A."/>
            <person name="Grigoriev I.V."/>
        </authorList>
    </citation>
    <scope>NUCLEOTIDE SEQUENCE [LARGE SCALE GENOMIC DNA]</scope>
    <source>
        <strain evidence="9 10">NRRL 3301</strain>
    </source>
</reference>
<dbReference type="PROSITE" id="PS01023">
    <property type="entry name" value="PTR2_2"/>
    <property type="match status" value="1"/>
</dbReference>
<keyword evidence="4 7" id="KW-0812">Transmembrane</keyword>
<feature type="transmembrane region" description="Helical" evidence="8">
    <location>
        <begin position="477"/>
        <end position="501"/>
    </location>
</feature>
<dbReference type="FunFam" id="1.20.1250.20:FF:000085">
    <property type="entry name" value="MFS peptide transporter Ptr2"/>
    <property type="match status" value="1"/>
</dbReference>
<feature type="transmembrane region" description="Helical" evidence="8">
    <location>
        <begin position="443"/>
        <end position="465"/>
    </location>
</feature>
<keyword evidence="6 8" id="KW-0472">Membrane</keyword>
<name>A0A1X2GIV9_9FUNG</name>
<dbReference type="GO" id="GO:0005886">
    <property type="term" value="C:plasma membrane"/>
    <property type="evidence" value="ECO:0007669"/>
    <property type="project" value="UniProtKB-ARBA"/>
</dbReference>
<feature type="transmembrane region" description="Helical" evidence="8">
    <location>
        <begin position="157"/>
        <end position="174"/>
    </location>
</feature>
<comment type="caution">
    <text evidence="9">The sequence shown here is derived from an EMBL/GenBank/DDBJ whole genome shotgun (WGS) entry which is preliminary data.</text>
</comment>
<dbReference type="OrthoDB" id="8904098at2759"/>
<dbReference type="SUPFAM" id="SSF103473">
    <property type="entry name" value="MFS general substrate transporter"/>
    <property type="match status" value="1"/>
</dbReference>
<evidence type="ECO:0000256" key="8">
    <source>
        <dbReference type="SAM" id="Phobius"/>
    </source>
</evidence>
<evidence type="ECO:0000256" key="3">
    <source>
        <dbReference type="ARBA" id="ARBA00022448"/>
    </source>
</evidence>
<dbReference type="InterPro" id="IPR018456">
    <property type="entry name" value="PTR2_symporter_CS"/>
</dbReference>
<feature type="transmembrane region" description="Helical" evidence="8">
    <location>
        <begin position="325"/>
        <end position="345"/>
    </location>
</feature>
<evidence type="ECO:0000256" key="1">
    <source>
        <dbReference type="ARBA" id="ARBA00004141"/>
    </source>
</evidence>
<feature type="transmembrane region" description="Helical" evidence="8">
    <location>
        <begin position="402"/>
        <end position="423"/>
    </location>
</feature>
<dbReference type="Gene3D" id="1.20.1250.20">
    <property type="entry name" value="MFS general substrate transporter like domains"/>
    <property type="match status" value="1"/>
</dbReference>
<comment type="subcellular location">
    <subcellularLocation>
        <location evidence="1 7">Membrane</location>
        <topology evidence="1 7">Multi-pass membrane protein</topology>
    </subcellularLocation>
</comment>
<proteinExistence type="inferred from homology"/>
<evidence type="ECO:0000256" key="7">
    <source>
        <dbReference type="RuleBase" id="RU003755"/>
    </source>
</evidence>
<dbReference type="EMBL" id="MCGT01000013">
    <property type="protein sequence ID" value="ORX54592.1"/>
    <property type="molecule type" value="Genomic_DNA"/>
</dbReference>
<evidence type="ECO:0000256" key="6">
    <source>
        <dbReference type="ARBA" id="ARBA00023136"/>
    </source>
</evidence>
<keyword evidence="5 8" id="KW-1133">Transmembrane helix</keyword>
<evidence type="ECO:0000313" key="9">
    <source>
        <dbReference type="EMBL" id="ORX54592.1"/>
    </source>
</evidence>
<dbReference type="AlphaFoldDB" id="A0A1X2GIV9"/>
<dbReference type="PROSITE" id="PS01022">
    <property type="entry name" value="PTR2_1"/>
    <property type="match status" value="1"/>
</dbReference>
<dbReference type="PANTHER" id="PTHR11654">
    <property type="entry name" value="OLIGOPEPTIDE TRANSPORTER-RELATED"/>
    <property type="match status" value="1"/>
</dbReference>
<evidence type="ECO:0000256" key="5">
    <source>
        <dbReference type="ARBA" id="ARBA00022989"/>
    </source>
</evidence>